<feature type="domain" description="DUF362" evidence="2">
    <location>
        <begin position="42"/>
        <end position="241"/>
    </location>
</feature>
<dbReference type="Proteomes" id="UP000075604">
    <property type="component" value="Unassembled WGS sequence"/>
</dbReference>
<evidence type="ECO:0000259" key="2">
    <source>
        <dbReference type="Pfam" id="PF04015"/>
    </source>
</evidence>
<evidence type="ECO:0000313" key="4">
    <source>
        <dbReference type="Proteomes" id="UP000075604"/>
    </source>
</evidence>
<sequence>MKIASRPRVILRRCSTYDVEKIRSIVRSGLEELSLRPRGRTLIKPNVVASGAHFPHAYTRPEFIEGVIGALRDRDDERVTELAVGERCGITLPTRMTYEGAGYYPMFRRTGVKHYHFEEEQQVEIRLTHEGRLRDYLFTPEPVAKADFFVNCPKFKSHPWTTVTFSMKNYIGIQDDRHRLIDHDHRLNEKVADLQYIVQPQFIAIDAITAGEGRMLTPTPFDLGLIIMGNNQVAFDSVCCQIIGVDPRSVEHIRLASERGFGPMDLGEIEITGDVTLEEAKQKAKGFKVGLVRVEKYFEGTNITAYAGTPPEPEHTDYCWGGCPGAIEEAIEILREYDKECDAKMPRMHVVFGAYEGPIDAKPGEKVVFIGDCATYKGKIGDQLISIDSLYRERSARDPYTAKHDDVLAKMVKVTTKLAKARNESVIRLEGCPVSVAEQVLTLVTLGKTKNPYFAADQVLEFNKAYVAWRGASLAKRIAGKPYQVHGACSRGEAAPELPAEPPSPPAAE</sequence>
<accession>A0A150PDE0</accession>
<dbReference type="InterPro" id="IPR007160">
    <property type="entry name" value="DUF362"/>
</dbReference>
<reference evidence="3 4" key="1">
    <citation type="submission" date="2014-02" db="EMBL/GenBank/DDBJ databases">
        <title>The small core and large imbalanced accessory genome model reveals a collaborative survival strategy of Sorangium cellulosum strains in nature.</title>
        <authorList>
            <person name="Han K."/>
            <person name="Peng R."/>
            <person name="Blom J."/>
            <person name="Li Y.-Z."/>
        </authorList>
    </citation>
    <scope>NUCLEOTIDE SEQUENCE [LARGE SCALE GENOMIC DNA]</scope>
    <source>
        <strain evidence="3 4">So0157-18</strain>
    </source>
</reference>
<name>A0A150PDE0_SORCE</name>
<comment type="caution">
    <text evidence="3">The sequence shown here is derived from an EMBL/GenBank/DDBJ whole genome shotgun (WGS) entry which is preliminary data.</text>
</comment>
<feature type="region of interest" description="Disordered" evidence="1">
    <location>
        <begin position="490"/>
        <end position="509"/>
    </location>
</feature>
<proteinExistence type="predicted"/>
<evidence type="ECO:0000256" key="1">
    <source>
        <dbReference type="SAM" id="MobiDB-lite"/>
    </source>
</evidence>
<organism evidence="3 4">
    <name type="scientific">Sorangium cellulosum</name>
    <name type="common">Polyangium cellulosum</name>
    <dbReference type="NCBI Taxonomy" id="56"/>
    <lineage>
        <taxon>Bacteria</taxon>
        <taxon>Pseudomonadati</taxon>
        <taxon>Myxococcota</taxon>
        <taxon>Polyangia</taxon>
        <taxon>Polyangiales</taxon>
        <taxon>Polyangiaceae</taxon>
        <taxon>Sorangium</taxon>
    </lineage>
</organism>
<dbReference type="Pfam" id="PF04015">
    <property type="entry name" value="DUF362"/>
    <property type="match status" value="1"/>
</dbReference>
<protein>
    <submittedName>
        <fullName evidence="3">FeS-binding protein</fullName>
    </submittedName>
</protein>
<evidence type="ECO:0000313" key="3">
    <source>
        <dbReference type="EMBL" id="KYF53687.1"/>
    </source>
</evidence>
<gene>
    <name evidence="3" type="ORF">BE04_33435</name>
</gene>
<dbReference type="AlphaFoldDB" id="A0A150PDE0"/>
<feature type="compositionally biased region" description="Pro residues" evidence="1">
    <location>
        <begin position="499"/>
        <end position="509"/>
    </location>
</feature>
<dbReference type="EMBL" id="JELX01002970">
    <property type="protein sequence ID" value="KYF53687.1"/>
    <property type="molecule type" value="Genomic_DNA"/>
</dbReference>